<evidence type="ECO:0000313" key="1">
    <source>
        <dbReference type="EMBL" id="JAH80540.1"/>
    </source>
</evidence>
<protein>
    <submittedName>
        <fullName evidence="1">Uncharacterized protein</fullName>
    </submittedName>
</protein>
<reference evidence="1" key="2">
    <citation type="journal article" date="2015" name="Fish Shellfish Immunol.">
        <title>Early steps in the European eel (Anguilla anguilla)-Vibrio vulnificus interaction in the gills: Role of the RtxA13 toxin.</title>
        <authorList>
            <person name="Callol A."/>
            <person name="Pajuelo D."/>
            <person name="Ebbesson L."/>
            <person name="Teles M."/>
            <person name="MacKenzie S."/>
            <person name="Amaro C."/>
        </authorList>
    </citation>
    <scope>NUCLEOTIDE SEQUENCE</scope>
</reference>
<name>A0A0E9VT59_ANGAN</name>
<sequence length="77" mass="9337">MLFYIVHILYVFSEPFWPSSSSSLLGDKHQRLSRFSKWGNSLRITVFHMYLILARLTKHLIRNINMYYLFICKYICD</sequence>
<proteinExistence type="predicted"/>
<organism evidence="1">
    <name type="scientific">Anguilla anguilla</name>
    <name type="common">European freshwater eel</name>
    <name type="synonym">Muraena anguilla</name>
    <dbReference type="NCBI Taxonomy" id="7936"/>
    <lineage>
        <taxon>Eukaryota</taxon>
        <taxon>Metazoa</taxon>
        <taxon>Chordata</taxon>
        <taxon>Craniata</taxon>
        <taxon>Vertebrata</taxon>
        <taxon>Euteleostomi</taxon>
        <taxon>Actinopterygii</taxon>
        <taxon>Neopterygii</taxon>
        <taxon>Teleostei</taxon>
        <taxon>Anguilliformes</taxon>
        <taxon>Anguillidae</taxon>
        <taxon>Anguilla</taxon>
    </lineage>
</organism>
<accession>A0A0E9VT59</accession>
<reference evidence="1" key="1">
    <citation type="submission" date="2014-11" db="EMBL/GenBank/DDBJ databases">
        <authorList>
            <person name="Amaro Gonzalez C."/>
        </authorList>
    </citation>
    <scope>NUCLEOTIDE SEQUENCE</scope>
</reference>
<dbReference type="AlphaFoldDB" id="A0A0E9VT59"/>
<dbReference type="EMBL" id="GBXM01028037">
    <property type="protein sequence ID" value="JAH80540.1"/>
    <property type="molecule type" value="Transcribed_RNA"/>
</dbReference>